<evidence type="ECO:0000313" key="3">
    <source>
        <dbReference type="Proteomes" id="UP000756132"/>
    </source>
</evidence>
<reference evidence="2" key="1">
    <citation type="submission" date="2021-12" db="EMBL/GenBank/DDBJ databases">
        <authorList>
            <person name="Zaccaron A."/>
            <person name="Stergiopoulos I."/>
        </authorList>
    </citation>
    <scope>NUCLEOTIDE SEQUENCE</scope>
    <source>
        <strain evidence="2">Race5_Kim</strain>
    </source>
</reference>
<feature type="chain" id="PRO_5040204968" evidence="1">
    <location>
        <begin position="18"/>
        <end position="81"/>
    </location>
</feature>
<dbReference type="EMBL" id="CP090166">
    <property type="protein sequence ID" value="UJO15709.1"/>
    <property type="molecule type" value="Genomic_DNA"/>
</dbReference>
<dbReference type="AlphaFoldDB" id="A0A9Q8LE42"/>
<dbReference type="GeneID" id="71983865"/>
<evidence type="ECO:0000313" key="2">
    <source>
        <dbReference type="EMBL" id="UJO15709.1"/>
    </source>
</evidence>
<keyword evidence="3" id="KW-1185">Reference proteome</keyword>
<name>A0A9Q8LE42_PASFU</name>
<dbReference type="RefSeq" id="XP_047760075.1">
    <property type="nucleotide sequence ID" value="XM_047903135.1"/>
</dbReference>
<organism evidence="2 3">
    <name type="scientific">Passalora fulva</name>
    <name type="common">Tomato leaf mold</name>
    <name type="synonym">Cladosporium fulvum</name>
    <dbReference type="NCBI Taxonomy" id="5499"/>
    <lineage>
        <taxon>Eukaryota</taxon>
        <taxon>Fungi</taxon>
        <taxon>Dikarya</taxon>
        <taxon>Ascomycota</taxon>
        <taxon>Pezizomycotina</taxon>
        <taxon>Dothideomycetes</taxon>
        <taxon>Dothideomycetidae</taxon>
        <taxon>Mycosphaerellales</taxon>
        <taxon>Mycosphaerellaceae</taxon>
        <taxon>Fulvia</taxon>
    </lineage>
</organism>
<sequence length="81" mass="8518">MKTTLFSLLMSATLTVAAPVSQVDDERVGTYLPGICHTAGVDEQTCLYSVIGGGPNAACSIDGGQCTYYLDPHGQRYANCV</sequence>
<proteinExistence type="predicted"/>
<feature type="signal peptide" evidence="1">
    <location>
        <begin position="1"/>
        <end position="17"/>
    </location>
</feature>
<dbReference type="Proteomes" id="UP000756132">
    <property type="component" value="Chromosome 4"/>
</dbReference>
<protein>
    <submittedName>
        <fullName evidence="2">Uncharacterized protein</fullName>
    </submittedName>
</protein>
<keyword evidence="1" id="KW-0732">Signal</keyword>
<gene>
    <name evidence="2" type="ORF">CLAFUR5_03987</name>
</gene>
<accession>A0A9Q8LE42</accession>
<evidence type="ECO:0000256" key="1">
    <source>
        <dbReference type="SAM" id="SignalP"/>
    </source>
</evidence>
<dbReference type="KEGG" id="ffu:CLAFUR5_03987"/>
<reference evidence="2" key="2">
    <citation type="journal article" date="2022" name="Microb. Genom.">
        <title>A chromosome-scale genome assembly of the tomato pathogen Cladosporium fulvum reveals a compartmentalized genome architecture and the presence of a dispensable chromosome.</title>
        <authorList>
            <person name="Zaccaron A.Z."/>
            <person name="Chen L.H."/>
            <person name="Samaras A."/>
            <person name="Stergiopoulos I."/>
        </authorList>
    </citation>
    <scope>NUCLEOTIDE SEQUENCE</scope>
    <source>
        <strain evidence="2">Race5_Kim</strain>
    </source>
</reference>